<dbReference type="Proteomes" id="UP001190466">
    <property type="component" value="Chromosome"/>
</dbReference>
<evidence type="ECO:0000259" key="1">
    <source>
        <dbReference type="Pfam" id="PF13556"/>
    </source>
</evidence>
<accession>A0ABM9MEU4</accession>
<organism evidence="3 4">
    <name type="scientific">[Mycobacterium] wendilense</name>
    <dbReference type="NCBI Taxonomy" id="3064284"/>
    <lineage>
        <taxon>Bacteria</taxon>
        <taxon>Bacillati</taxon>
        <taxon>Actinomycetota</taxon>
        <taxon>Actinomycetes</taxon>
        <taxon>Mycobacteriales</taxon>
        <taxon>Mycobacteriaceae</taxon>
        <taxon>Mycolicibacter</taxon>
    </lineage>
</organism>
<evidence type="ECO:0000259" key="2">
    <source>
        <dbReference type="Pfam" id="PF14361"/>
    </source>
</evidence>
<dbReference type="Pfam" id="PF14361">
    <property type="entry name" value="RsbRD_N"/>
    <property type="match status" value="1"/>
</dbReference>
<proteinExistence type="predicted"/>
<keyword evidence="4" id="KW-1185">Reference proteome</keyword>
<dbReference type="EMBL" id="OY726395">
    <property type="protein sequence ID" value="CAJ1583547.1"/>
    <property type="molecule type" value="Genomic_DNA"/>
</dbReference>
<reference evidence="3 4" key="1">
    <citation type="submission" date="2023-08" db="EMBL/GenBank/DDBJ databases">
        <authorList>
            <person name="Folkvardsen B D."/>
            <person name="Norman A."/>
        </authorList>
    </citation>
    <scope>NUCLEOTIDE SEQUENCE [LARGE SCALE GENOMIC DNA]</scope>
    <source>
        <strain evidence="3 4">Mu0050</strain>
    </source>
</reference>
<dbReference type="Pfam" id="PF13556">
    <property type="entry name" value="HTH_30"/>
    <property type="match status" value="1"/>
</dbReference>
<dbReference type="InterPro" id="IPR042070">
    <property type="entry name" value="PucR_C-HTH_sf"/>
</dbReference>
<evidence type="ECO:0000313" key="3">
    <source>
        <dbReference type="EMBL" id="CAJ1583547.1"/>
    </source>
</evidence>
<dbReference type="InterPro" id="IPR025736">
    <property type="entry name" value="PucR_C-HTH_dom"/>
</dbReference>
<dbReference type="InterPro" id="IPR051448">
    <property type="entry name" value="CdaR-like_regulators"/>
</dbReference>
<evidence type="ECO:0000313" key="4">
    <source>
        <dbReference type="Proteomes" id="UP001190466"/>
    </source>
</evidence>
<protein>
    <submittedName>
        <fullName evidence="3">Helix-turn-helix domain-containing protein</fullName>
    </submittedName>
</protein>
<feature type="domain" description="RsbT co-antagonist protein RsbRD N-terminal" evidence="2">
    <location>
        <begin position="32"/>
        <end position="179"/>
    </location>
</feature>
<feature type="domain" description="PucR C-terminal helix-turn-helix" evidence="1">
    <location>
        <begin position="350"/>
        <end position="404"/>
    </location>
</feature>
<dbReference type="RefSeq" id="WP_316510087.1">
    <property type="nucleotide sequence ID" value="NZ_OY726395.1"/>
</dbReference>
<gene>
    <name evidence="3" type="ORF">MU0050_002676</name>
</gene>
<name>A0ABM9MEU4_9MYCO</name>
<dbReference type="PANTHER" id="PTHR33744">
    <property type="entry name" value="CARBOHYDRATE DIACID REGULATOR"/>
    <property type="match status" value="1"/>
</dbReference>
<dbReference type="PANTHER" id="PTHR33744:SF1">
    <property type="entry name" value="DNA-BINDING TRANSCRIPTIONAL ACTIVATOR ADER"/>
    <property type="match status" value="1"/>
</dbReference>
<dbReference type="InterPro" id="IPR025751">
    <property type="entry name" value="RsbRD_N_dom"/>
</dbReference>
<sequence>MSTPVITPRSDHDGAGPQPWMWLFDWLSDEYDSILDQLTAEVLGELPELAFAPQRPEVHVREAIGAHLGTLHHVLSQSGEMSQVILPAIFDDYTRRLARDETPPLPVLLRSFEKIHANLWKQLLTSLRSAPRRIPPHDHAELLEFASARLFQYFHSVTTQTARAYEAARSLHQMRNAAARHDMITRVLAGEVEQGEAELLLRHEFNTTQIAYVATFDDHDLADRLDTTLSHLGGRLGARHHLALRGPEGCYGWFSALRDNWFTAVKELPVPDSVVLCLGAPHEGLTGFRQSRAEALECHRIAQAERRTGVVLFEDVAHLALATRDLAAARALVERELGRLFAEDEAASRLLETLGVYLDELASPTRTARRMYLHPNTVIKRLERIEECLGRPVSPSSLNLRMAVELAPLVRVL</sequence>
<dbReference type="Gene3D" id="1.10.10.2840">
    <property type="entry name" value="PucR C-terminal helix-turn-helix domain"/>
    <property type="match status" value="1"/>
</dbReference>